<dbReference type="RefSeq" id="WP_040988405.1">
    <property type="nucleotide sequence ID" value="NZ_JBFRUC010000015.1"/>
</dbReference>
<evidence type="ECO:0000256" key="1">
    <source>
        <dbReference type="SAM" id="MobiDB-lite"/>
    </source>
</evidence>
<protein>
    <submittedName>
        <fullName evidence="2">Uncharacterized protein</fullName>
    </submittedName>
</protein>
<reference evidence="2 3" key="1">
    <citation type="submission" date="2014-11" db="EMBL/GenBank/DDBJ databases">
        <title>Draft Genome Sequence of Vibrio piscirenalis strains CECT 8603T and CECT 8604, two marine Gammaproteobacterium isolated from cultured gilthead sea bream (Sparus aurata).</title>
        <authorList>
            <person name="Arahal D.R."/>
            <person name="Rodrigo-Torres L."/>
            <person name="Lucena T."/>
            <person name="Pujalte M.J."/>
        </authorList>
    </citation>
    <scope>NUCLEOTIDE SEQUENCE [LARGE SCALE GENOMIC DNA]</scope>
    <source>
        <strain evidence="2 3">DCR 1-4-2</strain>
    </source>
</reference>
<evidence type="ECO:0000313" key="3">
    <source>
        <dbReference type="Proteomes" id="UP000031672"/>
    </source>
</evidence>
<evidence type="ECO:0000313" key="2">
    <source>
        <dbReference type="EMBL" id="KII80858.1"/>
    </source>
</evidence>
<proteinExistence type="predicted"/>
<dbReference type="AlphaFoldDB" id="A0A0C2KF97"/>
<accession>A0A0C2KF97</accession>
<organism evidence="2 3">
    <name type="scientific">Vibrio renipiscarius</name>
    <dbReference type="NCBI Taxonomy" id="1461322"/>
    <lineage>
        <taxon>Bacteria</taxon>
        <taxon>Pseudomonadati</taxon>
        <taxon>Pseudomonadota</taxon>
        <taxon>Gammaproteobacteria</taxon>
        <taxon>Vibrionales</taxon>
        <taxon>Vibrionaceae</taxon>
        <taxon>Vibrio</taxon>
    </lineage>
</organism>
<feature type="compositionally biased region" description="Basic and acidic residues" evidence="1">
    <location>
        <begin position="88"/>
        <end position="99"/>
    </location>
</feature>
<name>A0A0C2KF97_9VIBR</name>
<dbReference type="Proteomes" id="UP000031672">
    <property type="component" value="Unassembled WGS sequence"/>
</dbReference>
<gene>
    <name evidence="2" type="ORF">OJ16_06085</name>
</gene>
<keyword evidence="3" id="KW-1185">Reference proteome</keyword>
<dbReference type="EMBL" id="JTKH01000006">
    <property type="protein sequence ID" value="KII80858.1"/>
    <property type="molecule type" value="Genomic_DNA"/>
</dbReference>
<feature type="region of interest" description="Disordered" evidence="1">
    <location>
        <begin position="80"/>
        <end position="99"/>
    </location>
</feature>
<comment type="caution">
    <text evidence="2">The sequence shown here is derived from an EMBL/GenBank/DDBJ whole genome shotgun (WGS) entry which is preliminary data.</text>
</comment>
<accession>A0A0C2JN66</accession>
<dbReference type="OrthoDB" id="5816855at2"/>
<sequence length="99" mass="11404">MTQYNENDIEYKGETNGVHRWTTPLGQPYYWHPDWLHIAEDATGTHPKAELNIAANETPTEKHALKTILDHLNQWASAKMSENPEIETQAHEAEINLKK</sequence>